<dbReference type="InterPro" id="IPR002942">
    <property type="entry name" value="S4_RNA-bd"/>
</dbReference>
<evidence type="ECO:0000256" key="6">
    <source>
        <dbReference type="ARBA" id="ARBA00035272"/>
    </source>
</evidence>
<comment type="similarity">
    <text evidence="1 7">Belongs to the eukaryotic ribosomal protein eS4 family.</text>
</comment>
<evidence type="ECO:0000259" key="8">
    <source>
        <dbReference type="SMART" id="SM00363"/>
    </source>
</evidence>
<dbReference type="GO" id="GO:0019843">
    <property type="term" value="F:rRNA binding"/>
    <property type="evidence" value="ECO:0007669"/>
    <property type="project" value="UniProtKB-KW"/>
</dbReference>
<dbReference type="GO" id="GO:0003735">
    <property type="term" value="F:structural constituent of ribosome"/>
    <property type="evidence" value="ECO:0007669"/>
    <property type="project" value="InterPro"/>
</dbReference>
<dbReference type="InterPro" id="IPR038237">
    <property type="entry name" value="Ribosomal_eS4_central_sf"/>
</dbReference>
<dbReference type="InterPro" id="IPR014722">
    <property type="entry name" value="Rib_uL2_dom2"/>
</dbReference>
<organism evidence="9">
    <name type="scientific">uncultured euryarchaeote Rifle_16ft_4_minimus_23719</name>
    <dbReference type="NCBI Taxonomy" id="1665190"/>
    <lineage>
        <taxon>Archaea</taxon>
        <taxon>Methanobacteriati</taxon>
        <taxon>Methanobacteriota</taxon>
        <taxon>environmental samples</taxon>
    </lineage>
</organism>
<evidence type="ECO:0000256" key="5">
    <source>
        <dbReference type="ARBA" id="ARBA00023274"/>
    </source>
</evidence>
<dbReference type="PIRSF" id="PIRSF002116">
    <property type="entry name" value="Ribosomal_S4"/>
    <property type="match status" value="1"/>
</dbReference>
<name>A0A0H4T251_9EURY</name>
<keyword evidence="4 7" id="KW-0689">Ribosomal protein</keyword>
<dbReference type="GO" id="GO:0006412">
    <property type="term" value="P:translation"/>
    <property type="evidence" value="ECO:0007669"/>
    <property type="project" value="UniProtKB-UniRule"/>
</dbReference>
<dbReference type="Gene3D" id="3.10.290.10">
    <property type="entry name" value="RNA-binding S4 domain"/>
    <property type="match status" value="1"/>
</dbReference>
<dbReference type="AlphaFoldDB" id="A0A0H4T251"/>
<accession>A0A0H4T251</accession>
<keyword evidence="3 7" id="KW-0694">RNA-binding</keyword>
<protein>
    <recommendedName>
        <fullName evidence="6 7">Small ribosomal subunit protein eS4</fullName>
    </recommendedName>
</protein>
<dbReference type="NCBIfam" id="NF003312">
    <property type="entry name" value="PRK04313.1"/>
    <property type="match status" value="1"/>
</dbReference>
<evidence type="ECO:0000256" key="1">
    <source>
        <dbReference type="ARBA" id="ARBA00007500"/>
    </source>
</evidence>
<keyword evidence="5 7" id="KW-0687">Ribonucleoprotein</keyword>
<dbReference type="Gene3D" id="2.30.30.30">
    <property type="match status" value="1"/>
</dbReference>
<dbReference type="InterPro" id="IPR000876">
    <property type="entry name" value="Ribosomal_eS4"/>
</dbReference>
<dbReference type="PANTHER" id="PTHR11581:SF0">
    <property type="entry name" value="SMALL RIBOSOMAL SUBUNIT PROTEIN ES4"/>
    <property type="match status" value="1"/>
</dbReference>
<dbReference type="SUPFAM" id="SSF55174">
    <property type="entry name" value="Alpha-L RNA-binding motif"/>
    <property type="match status" value="1"/>
</dbReference>
<dbReference type="HAMAP" id="MF_00485">
    <property type="entry name" value="Ribosomal_eS4"/>
    <property type="match status" value="1"/>
</dbReference>
<dbReference type="EMBL" id="KT006976">
    <property type="protein sequence ID" value="AKQ01701.1"/>
    <property type="molecule type" value="Genomic_DNA"/>
</dbReference>
<dbReference type="CDD" id="cd00165">
    <property type="entry name" value="S4"/>
    <property type="match status" value="1"/>
</dbReference>
<proteinExistence type="inferred from homology"/>
<evidence type="ECO:0000256" key="2">
    <source>
        <dbReference type="ARBA" id="ARBA00022730"/>
    </source>
</evidence>
<dbReference type="FunFam" id="3.10.290.10:FF:000002">
    <property type="entry name" value="40S ribosomal protein S4"/>
    <property type="match status" value="1"/>
</dbReference>
<reference evidence="9" key="1">
    <citation type="journal article" date="2015" name="ISME J.">
        <title>Aquifer environment selects for microbial species cohorts in sediment and groundwater.</title>
        <authorList>
            <person name="Hug L.A."/>
            <person name="Thomas B.C."/>
            <person name="Brown C.T."/>
            <person name="Frischkorn K.R."/>
            <person name="Williams K.H."/>
            <person name="Tringe S.G."/>
            <person name="Banfield J.F."/>
        </authorList>
    </citation>
    <scope>NUCLEOTIDE SEQUENCE</scope>
</reference>
<dbReference type="Pfam" id="PF01479">
    <property type="entry name" value="S4"/>
    <property type="match status" value="1"/>
</dbReference>
<dbReference type="InterPro" id="IPR013845">
    <property type="entry name" value="Ribosomal_eS4_central_region"/>
</dbReference>
<dbReference type="Pfam" id="PF08071">
    <property type="entry name" value="RS4NT"/>
    <property type="match status" value="1"/>
</dbReference>
<sequence>MKKHLKRLPAPRSWTIARKTQFWTTKPSPGPHPIEASVPLGLILRDMLRVCDTAREARRILNGRKVHVDGRAVTDPKFPVGLMDVLSFQETKAHYRMLVNTRGRMALVPIEDGEATWKLCRIEDKTTVRGGKAQLNLHDGRNLLLPKDSYKTGTTLKVQLPAQKVLGHYELGPGVAALITGGKHVGEVAHVLEVFRTRNPRANTVTFKEGFSTDIDKVFVVGKEAPEVRTPEVSAL</sequence>
<dbReference type="PROSITE" id="PS50889">
    <property type="entry name" value="S4"/>
    <property type="match status" value="1"/>
</dbReference>
<feature type="domain" description="RNA-binding S4" evidence="8">
    <location>
        <begin position="38"/>
        <end position="102"/>
    </location>
</feature>
<evidence type="ECO:0000256" key="3">
    <source>
        <dbReference type="ARBA" id="ARBA00022884"/>
    </source>
</evidence>
<dbReference type="Gene3D" id="2.40.50.740">
    <property type="match status" value="1"/>
</dbReference>
<dbReference type="PANTHER" id="PTHR11581">
    <property type="entry name" value="30S/40S RIBOSOMAL PROTEIN S4"/>
    <property type="match status" value="1"/>
</dbReference>
<gene>
    <name evidence="7" type="primary">rps4e</name>
</gene>
<dbReference type="InterPro" id="IPR013843">
    <property type="entry name" value="Ribosomal_eS4_N"/>
</dbReference>
<evidence type="ECO:0000313" key="9">
    <source>
        <dbReference type="EMBL" id="AKQ01701.1"/>
    </source>
</evidence>
<evidence type="ECO:0000256" key="7">
    <source>
        <dbReference type="HAMAP-Rule" id="MF_00485"/>
    </source>
</evidence>
<evidence type="ECO:0000256" key="4">
    <source>
        <dbReference type="ARBA" id="ARBA00022980"/>
    </source>
</evidence>
<dbReference type="Pfam" id="PF00900">
    <property type="entry name" value="Ribosomal_S4e"/>
    <property type="match status" value="1"/>
</dbReference>
<keyword evidence="2" id="KW-0699">rRNA-binding</keyword>
<dbReference type="SMART" id="SM00363">
    <property type="entry name" value="S4"/>
    <property type="match status" value="1"/>
</dbReference>
<dbReference type="InterPro" id="IPR036986">
    <property type="entry name" value="S4_RNA-bd_sf"/>
</dbReference>
<dbReference type="GO" id="GO:0022627">
    <property type="term" value="C:cytosolic small ribosomal subunit"/>
    <property type="evidence" value="ECO:0007669"/>
    <property type="project" value="TreeGrafter"/>
</dbReference>